<name>A0A940MC99_9ACTN</name>
<dbReference type="RefSeq" id="WP_209337861.1">
    <property type="nucleotide sequence ID" value="NZ_JAGIQL010000002.1"/>
</dbReference>
<evidence type="ECO:0000313" key="3">
    <source>
        <dbReference type="Proteomes" id="UP000670475"/>
    </source>
</evidence>
<sequence>MCDASGPLAAWLVLAAVLVMAAVVATRRHRTRPAAATGSKTPPFALDGAQQELRKRYAAGEIEREEFLQRKVDLEY</sequence>
<comment type="caution">
    <text evidence="2">The sequence shown here is derived from an EMBL/GenBank/DDBJ whole genome shotgun (WGS) entry which is preliminary data.</text>
</comment>
<evidence type="ECO:0000256" key="1">
    <source>
        <dbReference type="SAM" id="Phobius"/>
    </source>
</evidence>
<proteinExistence type="predicted"/>
<gene>
    <name evidence="2" type="ORF">JFN87_00990</name>
</gene>
<evidence type="ECO:0000313" key="2">
    <source>
        <dbReference type="EMBL" id="MBP0456078.1"/>
    </source>
</evidence>
<keyword evidence="1" id="KW-1133">Transmembrane helix</keyword>
<accession>A0A940MC99</accession>
<keyword evidence="1" id="KW-0472">Membrane</keyword>
<dbReference type="Proteomes" id="UP000670475">
    <property type="component" value="Unassembled WGS sequence"/>
</dbReference>
<keyword evidence="1" id="KW-0812">Transmembrane</keyword>
<feature type="transmembrane region" description="Helical" evidence="1">
    <location>
        <begin position="6"/>
        <end position="25"/>
    </location>
</feature>
<organism evidence="2 3">
    <name type="scientific">Streptomyces montanisoli</name>
    <dbReference type="NCBI Taxonomy" id="2798581"/>
    <lineage>
        <taxon>Bacteria</taxon>
        <taxon>Bacillati</taxon>
        <taxon>Actinomycetota</taxon>
        <taxon>Actinomycetes</taxon>
        <taxon>Kitasatosporales</taxon>
        <taxon>Streptomycetaceae</taxon>
        <taxon>Streptomyces</taxon>
    </lineage>
</organism>
<dbReference type="AlphaFoldDB" id="A0A940MC99"/>
<protein>
    <submittedName>
        <fullName evidence="2">SHOCT domain-containing protein</fullName>
    </submittedName>
</protein>
<keyword evidence="3" id="KW-1185">Reference proteome</keyword>
<dbReference type="EMBL" id="JAGIQL010000002">
    <property type="protein sequence ID" value="MBP0456078.1"/>
    <property type="molecule type" value="Genomic_DNA"/>
</dbReference>
<reference evidence="2" key="1">
    <citation type="submission" date="2021-03" db="EMBL/GenBank/DDBJ databases">
        <title>Whole genome sequence of Streptomyces bomunensis MMS17-BM035.</title>
        <authorList>
            <person name="Lee J.H."/>
        </authorList>
    </citation>
    <scope>NUCLEOTIDE SEQUENCE</scope>
    <source>
        <strain evidence="2">MMS17-BM035</strain>
    </source>
</reference>